<dbReference type="RefSeq" id="YP_009177179.1">
    <property type="nucleotide sequence ID" value="NC_028238.1"/>
</dbReference>
<evidence type="ECO:0000259" key="2">
    <source>
        <dbReference type="Pfam" id="PF09372"/>
    </source>
</evidence>
<accession>A0A0M3ZK61</accession>
<organism evidence="3 4">
    <name type="scientific">Turkeypox virus</name>
    <dbReference type="NCBI Taxonomy" id="336486"/>
    <lineage>
        <taxon>Viruses</taxon>
        <taxon>Varidnaviria</taxon>
        <taxon>Bamfordvirae</taxon>
        <taxon>Nucleocytoviricota</taxon>
        <taxon>Pokkesviricetes</taxon>
        <taxon>Chitovirales</taxon>
        <taxon>Poxviridae</taxon>
        <taxon>Chordopoxvirinae</taxon>
        <taxon>Avipoxvirus</taxon>
        <taxon>Avipoxvirus turkeypox</taxon>
    </lineage>
</organism>
<name>A0A0M3ZK61_9POXV</name>
<evidence type="ECO:0000256" key="1">
    <source>
        <dbReference type="ARBA" id="ARBA00023043"/>
    </source>
</evidence>
<evidence type="ECO:0000313" key="3">
    <source>
        <dbReference type="EMBL" id="ALA62532.1"/>
    </source>
</evidence>
<dbReference type="InterPro" id="IPR018272">
    <property type="entry name" value="PRANC_domain"/>
</dbReference>
<protein>
    <submittedName>
        <fullName evidence="3">Ankyrin repeat family protein</fullName>
    </submittedName>
</protein>
<keyword evidence="1" id="KW-0040">ANK repeat</keyword>
<dbReference type="GeneID" id="26122848"/>
<keyword evidence="4" id="KW-1185">Reference proteome</keyword>
<dbReference type="EMBL" id="KP728110">
    <property type="protein sequence ID" value="ALA62532.1"/>
    <property type="molecule type" value="Genomic_DNA"/>
</dbReference>
<reference evidence="3 4" key="1">
    <citation type="journal article" date="2015" name="Infect. Genet. Evol.">
        <title>Unique genomic organization of a novel Avipoxvirus detected in turkey (Meleagris gallopavo).</title>
        <authorList>
            <person name="Banyai K."/>
            <person name="Palya V."/>
            <person name="Denes B."/>
            <person name="Glavits R."/>
            <person name="Ivanics E."/>
            <person name="Horvath B."/>
            <person name="Farkas S.L."/>
            <person name="Marton S."/>
            <person name="Balint A."/>
            <person name="Gyuranecz M."/>
            <person name="Erdelyi K."/>
            <person name="Dan A."/>
        </authorList>
    </citation>
    <scope>NUCLEOTIDE SEQUENCE [LARGE SCALE GENOMIC DNA]</scope>
    <source>
        <strain evidence="3 4">TKPV-HU1124/2011</strain>
    </source>
</reference>
<dbReference type="Proteomes" id="UP000142477">
    <property type="component" value="Segment"/>
</dbReference>
<feature type="domain" description="PRANC" evidence="2">
    <location>
        <begin position="3"/>
        <end position="73"/>
    </location>
</feature>
<dbReference type="KEGG" id="vg:26122848"/>
<dbReference type="Pfam" id="PF09372">
    <property type="entry name" value="PRANC"/>
    <property type="match status" value="1"/>
</dbReference>
<evidence type="ECO:0000313" key="4">
    <source>
        <dbReference type="Proteomes" id="UP000142477"/>
    </source>
</evidence>
<sequence length="79" mass="9216">MNENVISLPHKLKVYGGNIQKFIDAGKKRINLVEETDNIICRICSVYASTCNWNNIPVELRYMILDYLEMHDLLLTNMK</sequence>
<proteinExistence type="predicted"/>